<dbReference type="Proteomes" id="UP000000322">
    <property type="component" value="Chromosome"/>
</dbReference>
<dbReference type="InterPro" id="IPR027417">
    <property type="entry name" value="P-loop_NTPase"/>
</dbReference>
<reference evidence="7 8" key="1">
    <citation type="journal article" date="2009" name="Stand. Genomic Sci.">
        <title>Complete genome sequence of Sanguibacter keddieii type strain (ST-74).</title>
        <authorList>
            <person name="Ivanova N."/>
            <person name="Sikorski J."/>
            <person name="Sims D."/>
            <person name="Brettin T."/>
            <person name="Detter J.C."/>
            <person name="Han C."/>
            <person name="Lapidus A."/>
            <person name="Copeland A."/>
            <person name="Glavina Del Rio T."/>
            <person name="Nolan M."/>
            <person name="Chen F."/>
            <person name="Lucas S."/>
            <person name="Tice H."/>
            <person name="Cheng J.F."/>
            <person name="Bruce D."/>
            <person name="Goodwin L."/>
            <person name="Pitluck S."/>
            <person name="Pati A."/>
            <person name="Mavromatis K."/>
            <person name="Chen A."/>
            <person name="Palaniappan K."/>
            <person name="D'haeseleer P."/>
            <person name="Chain P."/>
            <person name="Bristow J."/>
            <person name="Eisen J.A."/>
            <person name="Markowitz V."/>
            <person name="Hugenholtz P."/>
            <person name="Goker M."/>
            <person name="Pukall R."/>
            <person name="Klenk H.P."/>
            <person name="Kyrpides N.C."/>
        </authorList>
    </citation>
    <scope>NUCLEOTIDE SEQUENCE [LARGE SCALE GENOMIC DNA]</scope>
    <source>
        <strain evidence="8">ATCC 51767 / DSM 10542 / NCFB 3025 / ST-74</strain>
    </source>
</reference>
<organism evidence="7 8">
    <name type="scientific">Sanguibacter keddieii (strain ATCC 51767 / DSM 10542 / NCFB 3025 / ST-74)</name>
    <dbReference type="NCBI Taxonomy" id="446469"/>
    <lineage>
        <taxon>Bacteria</taxon>
        <taxon>Bacillati</taxon>
        <taxon>Actinomycetota</taxon>
        <taxon>Actinomycetes</taxon>
        <taxon>Micrococcales</taxon>
        <taxon>Sanguibacteraceae</taxon>
        <taxon>Sanguibacter</taxon>
    </lineage>
</organism>
<name>D1BHI4_SANKS</name>
<gene>
    <name evidence="7" type="ordered locus">Sked_19790</name>
</gene>
<dbReference type="GO" id="GO:0003676">
    <property type="term" value="F:nucleic acid binding"/>
    <property type="evidence" value="ECO:0007669"/>
    <property type="project" value="InterPro"/>
</dbReference>
<dbReference type="InterPro" id="IPR011545">
    <property type="entry name" value="DEAD/DEAH_box_helicase_dom"/>
</dbReference>
<dbReference type="Pfam" id="PF00271">
    <property type="entry name" value="Helicase_C"/>
    <property type="match status" value="1"/>
</dbReference>
<dbReference type="SUPFAM" id="SSF52540">
    <property type="entry name" value="P-loop containing nucleoside triphosphate hydrolases"/>
    <property type="match status" value="1"/>
</dbReference>
<dbReference type="OrthoDB" id="9815222at2"/>
<evidence type="ECO:0000313" key="8">
    <source>
        <dbReference type="Proteomes" id="UP000000322"/>
    </source>
</evidence>
<dbReference type="GO" id="GO:0016787">
    <property type="term" value="F:hydrolase activity"/>
    <property type="evidence" value="ECO:0007669"/>
    <property type="project" value="UniProtKB-KW"/>
</dbReference>
<dbReference type="AlphaFoldDB" id="D1BHI4"/>
<feature type="domain" description="Helicase C-terminal" evidence="6">
    <location>
        <begin position="357"/>
        <end position="557"/>
    </location>
</feature>
<evidence type="ECO:0000259" key="6">
    <source>
        <dbReference type="PROSITE" id="PS51194"/>
    </source>
</evidence>
<evidence type="ECO:0000313" key="7">
    <source>
        <dbReference type="EMBL" id="ACZ21904.1"/>
    </source>
</evidence>
<keyword evidence="4" id="KW-0067">ATP-binding</keyword>
<dbReference type="KEGG" id="ske:Sked_19790"/>
<keyword evidence="8" id="KW-1185">Reference proteome</keyword>
<dbReference type="RefSeq" id="WP_012866973.1">
    <property type="nucleotide sequence ID" value="NC_013521.1"/>
</dbReference>
<dbReference type="Pfam" id="PF00270">
    <property type="entry name" value="DEAD"/>
    <property type="match status" value="1"/>
</dbReference>
<dbReference type="InterPro" id="IPR050699">
    <property type="entry name" value="RNA-DNA_Helicase"/>
</dbReference>
<evidence type="ECO:0000256" key="2">
    <source>
        <dbReference type="ARBA" id="ARBA00022801"/>
    </source>
</evidence>
<dbReference type="SMART" id="SM00490">
    <property type="entry name" value="HELICc"/>
    <property type="match status" value="1"/>
</dbReference>
<evidence type="ECO:0000259" key="5">
    <source>
        <dbReference type="PROSITE" id="PS51192"/>
    </source>
</evidence>
<dbReference type="PANTHER" id="PTHR12131:SF1">
    <property type="entry name" value="ATP-DEPENDENT RNA HELICASE SUPV3L1, MITOCHONDRIAL-RELATED"/>
    <property type="match status" value="1"/>
</dbReference>
<evidence type="ECO:0000256" key="3">
    <source>
        <dbReference type="ARBA" id="ARBA00022806"/>
    </source>
</evidence>
<keyword evidence="3 7" id="KW-0347">Helicase</keyword>
<dbReference type="Gene3D" id="3.40.50.300">
    <property type="entry name" value="P-loop containing nucleotide triphosphate hydrolases"/>
    <property type="match status" value="2"/>
</dbReference>
<evidence type="ECO:0000256" key="4">
    <source>
        <dbReference type="ARBA" id="ARBA00022840"/>
    </source>
</evidence>
<accession>D1BHI4</accession>
<dbReference type="InterPro" id="IPR014001">
    <property type="entry name" value="Helicase_ATP-bd"/>
</dbReference>
<dbReference type="eggNOG" id="COG1204">
    <property type="taxonomic scope" value="Bacteria"/>
</dbReference>
<dbReference type="HOGENOM" id="CLU_016339_0_0_11"/>
<proteinExistence type="predicted"/>
<keyword evidence="2" id="KW-0378">Hydrolase</keyword>
<feature type="domain" description="Helicase ATP-binding" evidence="5">
    <location>
        <begin position="152"/>
        <end position="296"/>
    </location>
</feature>
<dbReference type="InterPro" id="IPR001650">
    <property type="entry name" value="Helicase_C-like"/>
</dbReference>
<protein>
    <submittedName>
        <fullName evidence="7">Superfamily II helicase</fullName>
    </submittedName>
</protein>
<keyword evidence="1" id="KW-0547">Nucleotide-binding</keyword>
<dbReference type="GO" id="GO:0005524">
    <property type="term" value="F:ATP binding"/>
    <property type="evidence" value="ECO:0007669"/>
    <property type="project" value="UniProtKB-KW"/>
</dbReference>
<evidence type="ECO:0000256" key="1">
    <source>
        <dbReference type="ARBA" id="ARBA00022741"/>
    </source>
</evidence>
<dbReference type="PROSITE" id="PS51192">
    <property type="entry name" value="HELICASE_ATP_BIND_1"/>
    <property type="match status" value="1"/>
</dbReference>
<dbReference type="SMART" id="SM00487">
    <property type="entry name" value="DEXDc"/>
    <property type="match status" value="1"/>
</dbReference>
<sequence length="852" mass="94978">MNEDDVLENSTFRDSFHEMRRQELRREFPMVVNDGEADPAVLDWNFLIFCASAISSFRTERSEASVLRVATSCLTNENTDESQKQAAVLLLNRIGNSRTVQMAAAKGLVQPQVPASLPPLLRLESIRGSMARVIPIASGERLEVNRFQREVWQIAQSNQWISVSAPTSAGKSRIVREWFLELLRETPRLTAVYLCPTRALVEEVSADYRSSVPINTGVFTMPWDPKISEGDKRVLVLTQERLHLVQEKFSDFKVDLLFVDEAQGLGAVERGILLQQVIDRAVAANARMQVIFASPLSSNPDIHLTHRPKEVSSEHFVSEAVTVNQNLLRVEAVKGKPLLRAVRYAHEGTIRNLGHIELPERPNSLPERIANVAFALGGKSGGNIVYVNGASEAEKVSAVLAQLNRKSIQNDEVRNLQKLLETVVHPDYALIDALNAGIAFHYGNMPLVVRSEIERLFSSGHIGYLVCTSTLLEGVNLPCRNIFMRNPKKGVGNPLTESDFWNLAGRAGRWGKEFQGNVVCIDTDVSGTWENLPLVRKRSKLILATTQGLARTPDLLEYIDRSERSAISGPEEYLFSYLCSRYAAGRDLTDMLSKVPEESLRDELRNRIGAVVDNAPFPKEIISRHSGVSPFAMERLLASFSAESDLENLWLPGPTEGDSKLKYQRALCRIGEHVTTAFGSVAMSPDSDKRKWQLANLIVNWMLGVPLPMLIDQRIYQRKNIPAAIRGVLSDVENIVRFHAPKHLALYEDLVRVEALRRGQPVPSSRPDVVMLLELGVSKPNEVALTTLGLSRTSTVALAAYVPVEPWMGDEALNWLSNFDIKRLPLPKIVEKEVLALRSGLARLEPPSLSEQ</sequence>
<dbReference type="GO" id="GO:0004386">
    <property type="term" value="F:helicase activity"/>
    <property type="evidence" value="ECO:0007669"/>
    <property type="project" value="UniProtKB-KW"/>
</dbReference>
<dbReference type="STRING" id="446469.Sked_19790"/>
<dbReference type="EMBL" id="CP001819">
    <property type="protein sequence ID" value="ACZ21904.1"/>
    <property type="molecule type" value="Genomic_DNA"/>
</dbReference>
<dbReference type="PANTHER" id="PTHR12131">
    <property type="entry name" value="ATP-DEPENDENT RNA AND DNA HELICASE"/>
    <property type="match status" value="1"/>
</dbReference>
<dbReference type="PROSITE" id="PS51194">
    <property type="entry name" value="HELICASE_CTER"/>
    <property type="match status" value="1"/>
</dbReference>